<sequence length="144" mass="16414">MPAHKAVKALARPELYPLYLYKRILSLAFDSIVSRLHYGLPPPARIMGDTYVKDEFRRHKDATPEQTAVFVNEWTNYCVTLAKQLSQKGIVKGFIGKDLEPEKLDSFAEDQLRQLLDLKLESERMAKGESTKVSEKSSAKQTNE</sequence>
<organism evidence="8 9">
    <name type="scientific">Strongylus vulgaris</name>
    <name type="common">Blood worm</name>
    <dbReference type="NCBI Taxonomy" id="40348"/>
    <lineage>
        <taxon>Eukaryota</taxon>
        <taxon>Metazoa</taxon>
        <taxon>Ecdysozoa</taxon>
        <taxon>Nematoda</taxon>
        <taxon>Chromadorea</taxon>
        <taxon>Rhabditida</taxon>
        <taxon>Rhabditina</taxon>
        <taxon>Rhabditomorpha</taxon>
        <taxon>Strongyloidea</taxon>
        <taxon>Strongylidae</taxon>
        <taxon>Strongylus</taxon>
    </lineage>
</organism>
<comment type="similarity">
    <text evidence="2 6">Belongs to the complex I LYR family. SDHAF3 subfamily.</text>
</comment>
<evidence type="ECO:0000256" key="4">
    <source>
        <dbReference type="ARBA" id="ARBA00023128"/>
    </source>
</evidence>
<dbReference type="PANTHER" id="PTHR13137">
    <property type="entry name" value="DC11 ACN9 HOMOLOG"/>
    <property type="match status" value="1"/>
</dbReference>
<dbReference type="PANTHER" id="PTHR13137:SF6">
    <property type="entry name" value="SUCCINATE DEHYDROGENASE ASSEMBLY FACTOR 3, MITOCHONDRIAL"/>
    <property type="match status" value="1"/>
</dbReference>
<dbReference type="GO" id="GO:0005758">
    <property type="term" value="C:mitochondrial intermembrane space"/>
    <property type="evidence" value="ECO:0007669"/>
    <property type="project" value="TreeGrafter"/>
</dbReference>
<proteinExistence type="inferred from homology"/>
<evidence type="ECO:0000256" key="6">
    <source>
        <dbReference type="RuleBase" id="RU368039"/>
    </source>
</evidence>
<dbReference type="EMBL" id="UYYB01028368">
    <property type="protein sequence ID" value="VDM73011.1"/>
    <property type="molecule type" value="Genomic_DNA"/>
</dbReference>
<evidence type="ECO:0000256" key="5">
    <source>
        <dbReference type="ARBA" id="ARBA00023186"/>
    </source>
</evidence>
<keyword evidence="5 6" id="KW-0143">Chaperone</keyword>
<comment type="function">
    <text evidence="6">Plays an essential role in the assembly of succinate dehydrogenase (SDH), an enzyme complex (also referred to as respiratory complex II) that is a component of both the tricarboxylic acid (TCA) cycle and the mitochondrial electron transport chain, and which couples the oxidation of succinate to fumarate with the reduction of ubiquinone (coenzyme Q) to ubiquinol. Promotes maturation of the iron-sulfur protein subunit of the SDH catalytic dimer, protecting it from the deleterious effects of oxidants. May act together with SDHAF1.</text>
</comment>
<evidence type="ECO:0000313" key="8">
    <source>
        <dbReference type="EMBL" id="VDM73011.1"/>
    </source>
</evidence>
<evidence type="ECO:0000313" key="9">
    <source>
        <dbReference type="Proteomes" id="UP000270094"/>
    </source>
</evidence>
<dbReference type="GO" id="GO:0006105">
    <property type="term" value="P:succinate metabolic process"/>
    <property type="evidence" value="ECO:0007669"/>
    <property type="project" value="TreeGrafter"/>
</dbReference>
<evidence type="ECO:0000256" key="1">
    <source>
        <dbReference type="ARBA" id="ARBA00004305"/>
    </source>
</evidence>
<dbReference type="GO" id="GO:0005759">
    <property type="term" value="C:mitochondrial matrix"/>
    <property type="evidence" value="ECO:0007669"/>
    <property type="project" value="UniProtKB-SubCell"/>
</dbReference>
<evidence type="ECO:0000256" key="7">
    <source>
        <dbReference type="SAM" id="MobiDB-lite"/>
    </source>
</evidence>
<dbReference type="Pfam" id="PF13233">
    <property type="entry name" value="Complex1_LYR_2"/>
    <property type="match status" value="1"/>
</dbReference>
<dbReference type="AlphaFoldDB" id="A0A3P7IIU2"/>
<dbReference type="OrthoDB" id="278329at2759"/>
<comment type="subcellular location">
    <subcellularLocation>
        <location evidence="1 6">Mitochondrion matrix</location>
    </subcellularLocation>
</comment>
<dbReference type="Proteomes" id="UP000270094">
    <property type="component" value="Unassembled WGS sequence"/>
</dbReference>
<accession>A0A3P7IIU2</accession>
<gene>
    <name evidence="8" type="ORF">SVUK_LOCUS8009</name>
</gene>
<dbReference type="GO" id="GO:0034553">
    <property type="term" value="P:mitochondrial respiratory chain complex II assembly"/>
    <property type="evidence" value="ECO:0007669"/>
    <property type="project" value="UniProtKB-UniRule"/>
</dbReference>
<name>A0A3P7IIU2_STRVU</name>
<reference evidence="8 9" key="1">
    <citation type="submission" date="2018-11" db="EMBL/GenBank/DDBJ databases">
        <authorList>
            <consortium name="Pathogen Informatics"/>
        </authorList>
    </citation>
    <scope>NUCLEOTIDE SEQUENCE [LARGE SCALE GENOMIC DNA]</scope>
</reference>
<evidence type="ECO:0000256" key="2">
    <source>
        <dbReference type="ARBA" id="ARBA00006020"/>
    </source>
</evidence>
<evidence type="ECO:0000256" key="3">
    <source>
        <dbReference type="ARBA" id="ARBA00022946"/>
    </source>
</evidence>
<comment type="subunit">
    <text evidence="6">Interacts with the iron-sulfur protein subunit within the SDH catalytic dimer.</text>
</comment>
<protein>
    <recommendedName>
        <fullName evidence="6">Succinate dehydrogenase assembly factor 3</fullName>
        <shortName evidence="6">SDH assembly factor 3</shortName>
        <shortName evidence="6">SDHAF3</shortName>
    </recommendedName>
</protein>
<keyword evidence="4 6" id="KW-0496">Mitochondrion</keyword>
<dbReference type="CDD" id="cd20270">
    <property type="entry name" value="Complex1_LYR_SDHAF3_LYRM10"/>
    <property type="match status" value="1"/>
</dbReference>
<feature type="region of interest" description="Disordered" evidence="7">
    <location>
        <begin position="125"/>
        <end position="144"/>
    </location>
</feature>
<dbReference type="InterPro" id="IPR008381">
    <property type="entry name" value="SDHAF3/Sdh7"/>
</dbReference>
<keyword evidence="3" id="KW-0809">Transit peptide</keyword>
<keyword evidence="9" id="KW-1185">Reference proteome</keyword>